<dbReference type="RefSeq" id="WP_105002186.1">
    <property type="nucleotide sequence ID" value="NZ_MQVX01000001.1"/>
</dbReference>
<feature type="signal peptide" evidence="1">
    <location>
        <begin position="1"/>
        <end position="22"/>
    </location>
</feature>
<proteinExistence type="predicted"/>
<dbReference type="EMBL" id="MQVX01000001">
    <property type="protein sequence ID" value="PQJ16515.1"/>
    <property type="molecule type" value="Genomic_DNA"/>
</dbReference>
<evidence type="ECO:0000256" key="1">
    <source>
        <dbReference type="SAM" id="SignalP"/>
    </source>
</evidence>
<gene>
    <name evidence="2" type="ORF">BST99_13025</name>
</gene>
<dbReference type="OrthoDB" id="9782650at2"/>
<evidence type="ECO:0008006" key="4">
    <source>
        <dbReference type="Google" id="ProtNLM"/>
    </source>
</evidence>
<name>A0A2S7TAG3_9FLAO</name>
<organism evidence="2 3">
    <name type="scientific">Aureicoccus marinus</name>
    <dbReference type="NCBI Taxonomy" id="754435"/>
    <lineage>
        <taxon>Bacteria</taxon>
        <taxon>Pseudomonadati</taxon>
        <taxon>Bacteroidota</taxon>
        <taxon>Flavobacteriia</taxon>
        <taxon>Flavobacteriales</taxon>
        <taxon>Flavobacteriaceae</taxon>
        <taxon>Aureicoccus</taxon>
    </lineage>
</organism>
<feature type="chain" id="PRO_5015462039" description="Transporter" evidence="1">
    <location>
        <begin position="23"/>
        <end position="287"/>
    </location>
</feature>
<evidence type="ECO:0000313" key="2">
    <source>
        <dbReference type="EMBL" id="PQJ16515.1"/>
    </source>
</evidence>
<sequence length="287" mass="31338">MKINSLLVVLAFLVLQSAPAQWAQGKGNGYFKLGGWYLNTNQHFSASGDIDPNVTRSQTFVSLYTEYGLGEKVDAVAYLPFFARTSRYSVLSETTGQEITPGEDINSVGDLELGLNVNVHKSEHWAVSTRLIFGIPTGEDQGGSDGSFQTGDGEFNQYLAVLAGYSFNIPNRIFYAKAHFGFNNRTQNFSDELRFGIESGFGFFEDKVLFIARINGVESLQNGSLNAANSAQGNIFANNIEYLSVGGELNYFLNDNWGLSVGIDGAFSGRIIAANPSFNAGVFYKLQ</sequence>
<dbReference type="AlphaFoldDB" id="A0A2S7TAG3"/>
<keyword evidence="3" id="KW-1185">Reference proteome</keyword>
<evidence type="ECO:0000313" key="3">
    <source>
        <dbReference type="Proteomes" id="UP000239366"/>
    </source>
</evidence>
<dbReference type="Proteomes" id="UP000239366">
    <property type="component" value="Unassembled WGS sequence"/>
</dbReference>
<protein>
    <recommendedName>
        <fullName evidence="4">Transporter</fullName>
    </recommendedName>
</protein>
<accession>A0A2S7TAG3</accession>
<keyword evidence="1" id="KW-0732">Signal</keyword>
<reference evidence="3" key="1">
    <citation type="submission" date="2016-11" db="EMBL/GenBank/DDBJ databases">
        <title>Trade-off between light-utilization and light-protection in marine flavobacteria.</title>
        <authorList>
            <person name="Kumagai Y."/>
            <person name="Yoshizawa S."/>
            <person name="Kogure K."/>
        </authorList>
    </citation>
    <scope>NUCLEOTIDE SEQUENCE [LARGE SCALE GENOMIC DNA]</scope>
    <source>
        <strain evidence="3">SG-18</strain>
    </source>
</reference>
<comment type="caution">
    <text evidence="2">The sequence shown here is derived from an EMBL/GenBank/DDBJ whole genome shotgun (WGS) entry which is preliminary data.</text>
</comment>